<dbReference type="STRING" id="947013.SAMN04488109_5525"/>
<organism evidence="4 5">
    <name type="scientific">Chryseolinea serpens</name>
    <dbReference type="NCBI Taxonomy" id="947013"/>
    <lineage>
        <taxon>Bacteria</taxon>
        <taxon>Pseudomonadati</taxon>
        <taxon>Bacteroidota</taxon>
        <taxon>Cytophagia</taxon>
        <taxon>Cytophagales</taxon>
        <taxon>Fulvivirgaceae</taxon>
        <taxon>Chryseolinea</taxon>
    </lineage>
</organism>
<reference evidence="4 5" key="1">
    <citation type="submission" date="2016-11" db="EMBL/GenBank/DDBJ databases">
        <authorList>
            <person name="Jaros S."/>
            <person name="Januszkiewicz K."/>
            <person name="Wedrychowicz H."/>
        </authorList>
    </citation>
    <scope>NUCLEOTIDE SEQUENCE [LARGE SCALE GENOMIC DNA]</scope>
    <source>
        <strain evidence="4 5">DSM 24574</strain>
    </source>
</reference>
<evidence type="ECO:0000313" key="5">
    <source>
        <dbReference type="Proteomes" id="UP000184212"/>
    </source>
</evidence>
<accession>A0A1M5VYR5</accession>
<dbReference type="AlphaFoldDB" id="A0A1M5VYR5"/>
<dbReference type="RefSeq" id="WP_073141034.1">
    <property type="nucleotide sequence ID" value="NZ_FQWQ01000004.1"/>
</dbReference>
<protein>
    <submittedName>
        <fullName evidence="4">Predicted metalloprotease, contains C-terminal PDZ domain</fullName>
    </submittedName>
</protein>
<dbReference type="EMBL" id="FQWQ01000004">
    <property type="protein sequence ID" value="SHH80341.1"/>
    <property type="molecule type" value="Genomic_DNA"/>
</dbReference>
<gene>
    <name evidence="4" type="ORF">SAMN04488109_5525</name>
</gene>
<keyword evidence="4" id="KW-0378">Hydrolase</keyword>
<dbReference type="InterPro" id="IPR040756">
    <property type="entry name" value="Peptidase_M61_N"/>
</dbReference>
<sequence length="635" mass="72338">MRLRLIGVFLGFWVASFAQSSKNQGYVYTVDITKVVKDKVHVELIAPPITTNDIIFYLPKIVPGTYDIADYGRYVSEFSAVDKKGKKLEVEKIDDNSWKIKGATRLHKISYWVDDTIDTPMKGPEIFQPAGTNIEEGKNFIINSGGYYGYFDGMKNMPFQFNIIRPKDFYGTTGLIAQQTGKPLSILKLEKGGNEKDKLVDVYKTSDYDQLVDSPVMYNKPDTAVIHVANAEVLVGAYSPTGKINAKQIAASIREVLMAQKEFLGGKLPVDKYAFIFYFTDKPLYSYGALEHSYSSTYYMPEMTIEQINQQLRDFAAHEFFHIITPLGIHSEEIGHFDFNHPKMSQHLWMYEGVTEYFAGLVQLKYDLIDLGQYLEVLYEKMVTADPFKNDVPFTEISKYTLDKYNDQYYNVYQKGPLIGLCLDVKLRKLSNGKYGLQNLMLDLSKKFGKDKAFEDDQLFDEITRMTYPEIGTFFDRYVKGAEKLPLKETLQDIGILYAEEASYYTVSLGIDDDVIGVDEVEGKQRLKIISLDNMNAVAKALGFQKDDILIKMNGEVMPEVGPDFEPFLKSQFANLGEGKTLAYTVLRKDEKGNLKTVELSTPNARIEITRRHIMEIDPDATPEQLALRDAWMKP</sequence>
<dbReference type="Gene3D" id="2.60.40.3650">
    <property type="match status" value="1"/>
</dbReference>
<dbReference type="Pfam" id="PF05299">
    <property type="entry name" value="Peptidase_M61"/>
    <property type="match status" value="1"/>
</dbReference>
<keyword evidence="5" id="KW-1185">Reference proteome</keyword>
<feature type="chain" id="PRO_5012929001" evidence="1">
    <location>
        <begin position="21"/>
        <end position="635"/>
    </location>
</feature>
<proteinExistence type="predicted"/>
<dbReference type="Gene3D" id="1.10.390.10">
    <property type="entry name" value="Neutral Protease Domain 2"/>
    <property type="match status" value="1"/>
</dbReference>
<dbReference type="OrthoDB" id="9778516at2"/>
<feature type="signal peptide" evidence="1">
    <location>
        <begin position="1"/>
        <end position="20"/>
    </location>
</feature>
<keyword evidence="1" id="KW-0732">Signal</keyword>
<dbReference type="SUPFAM" id="SSF55486">
    <property type="entry name" value="Metalloproteases ('zincins'), catalytic domain"/>
    <property type="match status" value="1"/>
</dbReference>
<dbReference type="InterPro" id="IPR007963">
    <property type="entry name" value="Peptidase_M61_catalytic"/>
</dbReference>
<dbReference type="GO" id="GO:0006508">
    <property type="term" value="P:proteolysis"/>
    <property type="evidence" value="ECO:0007669"/>
    <property type="project" value="UniProtKB-KW"/>
</dbReference>
<evidence type="ECO:0000313" key="4">
    <source>
        <dbReference type="EMBL" id="SHH80341.1"/>
    </source>
</evidence>
<dbReference type="GO" id="GO:0008237">
    <property type="term" value="F:metallopeptidase activity"/>
    <property type="evidence" value="ECO:0007669"/>
    <property type="project" value="UniProtKB-KW"/>
</dbReference>
<dbReference type="Proteomes" id="UP000184212">
    <property type="component" value="Unassembled WGS sequence"/>
</dbReference>
<keyword evidence="4" id="KW-0482">Metalloprotease</keyword>
<feature type="domain" description="Peptidase M61 catalytic" evidence="2">
    <location>
        <begin position="313"/>
        <end position="418"/>
    </location>
</feature>
<feature type="domain" description="Peptidase M61 N-terminal" evidence="3">
    <location>
        <begin position="28"/>
        <end position="218"/>
    </location>
</feature>
<name>A0A1M5VYR5_9BACT</name>
<dbReference type="Pfam" id="PF17899">
    <property type="entry name" value="Peptidase_M61_N"/>
    <property type="match status" value="1"/>
</dbReference>
<evidence type="ECO:0000256" key="1">
    <source>
        <dbReference type="SAM" id="SignalP"/>
    </source>
</evidence>
<evidence type="ECO:0000259" key="2">
    <source>
        <dbReference type="Pfam" id="PF05299"/>
    </source>
</evidence>
<dbReference type="InterPro" id="IPR027268">
    <property type="entry name" value="Peptidase_M4/M1_CTD_sf"/>
</dbReference>
<keyword evidence="4" id="KW-0645">Protease</keyword>
<evidence type="ECO:0000259" key="3">
    <source>
        <dbReference type="Pfam" id="PF17899"/>
    </source>
</evidence>